<dbReference type="SMART" id="SM00947">
    <property type="entry name" value="Pro_CA"/>
    <property type="match status" value="1"/>
</dbReference>
<evidence type="ECO:0000256" key="6">
    <source>
        <dbReference type="ARBA" id="ARBA00048348"/>
    </source>
</evidence>
<dbReference type="AlphaFoldDB" id="A0A7J7GYK1"/>
<sequence>MAGKLRKCMLCCSSKVTREEEDMATDSYEEAIAGLKKLLSEKGDLEPVAAAKIKQITAELEATAAKSFNPVERIKTGFAHFKTEKFEKNSALYGELAKGQSPKFMVFACSDSRVCPSHILDFQPGEAFVVRNIASMVPPYDQTKYSGMGAAIEYAVLHLKVETILVIGHSRCGGIKGLMSIPDDGTTATSDFIENWVKICLPARAKVKADYNSLDFAEQCTNCEKEAVNVSLGNLLTYPFVREAVTKKTISIKGGHYDFVKGSFDISSEKVSIQPIYLITDFPWNFHDISQKSKRTSMIQSQLLLLALANKIKSSAKKQMRNGGAILRSLDVFPFTTFSFKSNHGLPIPNYSRIDIEHTVYDEGDPIKVKIEFFKGVKNEISRDTVISFLEVNFSDHHT</sequence>
<evidence type="ECO:0000256" key="1">
    <source>
        <dbReference type="ARBA" id="ARBA00002904"/>
    </source>
</evidence>
<dbReference type="InterPro" id="IPR001765">
    <property type="entry name" value="Carbonic_anhydrase"/>
</dbReference>
<reference evidence="9" key="1">
    <citation type="journal article" date="2020" name="Nat. Commun.">
        <title>Genome assembly of wild tea tree DASZ reveals pedigree and selection history of tea varieties.</title>
        <authorList>
            <person name="Zhang W."/>
            <person name="Zhang Y."/>
            <person name="Qiu H."/>
            <person name="Guo Y."/>
            <person name="Wan H."/>
            <person name="Zhang X."/>
            <person name="Scossa F."/>
            <person name="Alseekh S."/>
            <person name="Zhang Q."/>
            <person name="Wang P."/>
            <person name="Xu L."/>
            <person name="Schmidt M.H."/>
            <person name="Jia X."/>
            <person name="Li D."/>
            <person name="Zhu A."/>
            <person name="Guo F."/>
            <person name="Chen W."/>
            <person name="Ni D."/>
            <person name="Usadel B."/>
            <person name="Fernie A.R."/>
            <person name="Wen W."/>
        </authorList>
    </citation>
    <scope>NUCLEOTIDE SEQUENCE [LARGE SCALE GENOMIC DNA]</scope>
    <source>
        <strain evidence="9">cv. G240</strain>
    </source>
</reference>
<name>A0A7J7GYK1_CAMSI</name>
<evidence type="ECO:0000256" key="2">
    <source>
        <dbReference type="ARBA" id="ARBA00006217"/>
    </source>
</evidence>
<dbReference type="GO" id="GO:0008270">
    <property type="term" value="F:zinc ion binding"/>
    <property type="evidence" value="ECO:0007669"/>
    <property type="project" value="InterPro"/>
</dbReference>
<evidence type="ECO:0000256" key="7">
    <source>
        <dbReference type="PIRSR" id="PIRSR601765-1"/>
    </source>
</evidence>
<dbReference type="GO" id="GO:0015976">
    <property type="term" value="P:carbon utilization"/>
    <property type="evidence" value="ECO:0007669"/>
    <property type="project" value="InterPro"/>
</dbReference>
<comment type="similarity">
    <text evidence="2">Belongs to the beta-class carbonic anhydrase family.</text>
</comment>
<dbReference type="Pfam" id="PF00484">
    <property type="entry name" value="Pro_CA"/>
    <property type="match status" value="1"/>
</dbReference>
<dbReference type="CDD" id="cd00884">
    <property type="entry name" value="beta_CA_cladeB"/>
    <property type="match status" value="1"/>
</dbReference>
<comment type="function">
    <text evidence="1">Reversible hydration of carbon dioxide.</text>
</comment>
<evidence type="ECO:0000256" key="3">
    <source>
        <dbReference type="ARBA" id="ARBA00012925"/>
    </source>
</evidence>
<feature type="binding site" evidence="7">
    <location>
        <position position="111"/>
    </location>
    <ligand>
        <name>Zn(2+)</name>
        <dbReference type="ChEBI" id="CHEBI:29105"/>
    </ligand>
</feature>
<evidence type="ECO:0000313" key="9">
    <source>
        <dbReference type="Proteomes" id="UP000593564"/>
    </source>
</evidence>
<keyword evidence="5" id="KW-0456">Lyase</keyword>
<keyword evidence="9" id="KW-1185">Reference proteome</keyword>
<evidence type="ECO:0000256" key="4">
    <source>
        <dbReference type="ARBA" id="ARBA00022833"/>
    </source>
</evidence>
<evidence type="ECO:0000256" key="5">
    <source>
        <dbReference type="ARBA" id="ARBA00023239"/>
    </source>
</evidence>
<dbReference type="EMBL" id="JACBKZ010000007">
    <property type="protein sequence ID" value="KAF5945355.1"/>
    <property type="molecule type" value="Genomic_DNA"/>
</dbReference>
<accession>A0A7J7GYK1</accession>
<feature type="binding site" evidence="7">
    <location>
        <position position="169"/>
    </location>
    <ligand>
        <name>Zn(2+)</name>
        <dbReference type="ChEBI" id="CHEBI:29105"/>
    </ligand>
</feature>
<feature type="binding site" evidence="7">
    <location>
        <position position="109"/>
    </location>
    <ligand>
        <name>Zn(2+)</name>
        <dbReference type="ChEBI" id="CHEBI:29105"/>
    </ligand>
</feature>
<dbReference type="Gene3D" id="3.40.1050.10">
    <property type="entry name" value="Carbonic anhydrase"/>
    <property type="match status" value="1"/>
</dbReference>
<dbReference type="Proteomes" id="UP000593564">
    <property type="component" value="Unassembled WGS sequence"/>
</dbReference>
<comment type="catalytic activity">
    <reaction evidence="6">
        <text>hydrogencarbonate + H(+) = CO2 + H2O</text>
        <dbReference type="Rhea" id="RHEA:10748"/>
        <dbReference type="ChEBI" id="CHEBI:15377"/>
        <dbReference type="ChEBI" id="CHEBI:15378"/>
        <dbReference type="ChEBI" id="CHEBI:16526"/>
        <dbReference type="ChEBI" id="CHEBI:17544"/>
        <dbReference type="EC" id="4.2.1.1"/>
    </reaction>
</comment>
<proteinExistence type="inferred from homology"/>
<comment type="caution">
    <text evidence="8">The sequence shown here is derived from an EMBL/GenBank/DDBJ whole genome shotgun (WGS) entry which is preliminary data.</text>
</comment>
<keyword evidence="4 7" id="KW-0862">Zinc</keyword>
<dbReference type="PANTHER" id="PTHR11002">
    <property type="entry name" value="CARBONIC ANHYDRASE"/>
    <property type="match status" value="1"/>
</dbReference>
<dbReference type="GO" id="GO:0004089">
    <property type="term" value="F:carbonate dehydratase activity"/>
    <property type="evidence" value="ECO:0007669"/>
    <property type="project" value="UniProtKB-EC"/>
</dbReference>
<dbReference type="PROSITE" id="PS00705">
    <property type="entry name" value="PROK_CO2_ANHYDRASE_2"/>
    <property type="match status" value="1"/>
</dbReference>
<dbReference type="EC" id="4.2.1.1" evidence="3"/>
<keyword evidence="7" id="KW-0479">Metal-binding</keyword>
<protein>
    <recommendedName>
        <fullName evidence="3">carbonic anhydrase</fullName>
        <ecNumber evidence="3">4.2.1.1</ecNumber>
    </recommendedName>
</protein>
<feature type="binding site" evidence="7">
    <location>
        <position position="172"/>
    </location>
    <ligand>
        <name>Zn(2+)</name>
        <dbReference type="ChEBI" id="CHEBI:29105"/>
    </ligand>
</feature>
<dbReference type="SUPFAM" id="SSF53056">
    <property type="entry name" value="beta-carbonic anhydrase, cab"/>
    <property type="match status" value="1"/>
</dbReference>
<dbReference type="FunFam" id="3.40.1050.10:FF:000003">
    <property type="entry name" value="Carbonic anhydrase"/>
    <property type="match status" value="1"/>
</dbReference>
<reference evidence="8 9" key="2">
    <citation type="submission" date="2020-07" db="EMBL/GenBank/DDBJ databases">
        <title>Genome assembly of wild tea tree DASZ reveals pedigree and selection history of tea varieties.</title>
        <authorList>
            <person name="Zhang W."/>
        </authorList>
    </citation>
    <scope>NUCLEOTIDE SEQUENCE [LARGE SCALE GENOMIC DNA]</scope>
    <source>
        <strain evidence="9">cv. G240</strain>
        <tissue evidence="8">Leaf</tissue>
    </source>
</reference>
<dbReference type="PROSITE" id="PS00704">
    <property type="entry name" value="PROK_CO2_ANHYDRASE_1"/>
    <property type="match status" value="1"/>
</dbReference>
<dbReference type="InterPro" id="IPR015892">
    <property type="entry name" value="Carbonic_anhydrase_CS"/>
</dbReference>
<organism evidence="8 9">
    <name type="scientific">Camellia sinensis</name>
    <name type="common">Tea plant</name>
    <name type="synonym">Thea sinensis</name>
    <dbReference type="NCBI Taxonomy" id="4442"/>
    <lineage>
        <taxon>Eukaryota</taxon>
        <taxon>Viridiplantae</taxon>
        <taxon>Streptophyta</taxon>
        <taxon>Embryophyta</taxon>
        <taxon>Tracheophyta</taxon>
        <taxon>Spermatophyta</taxon>
        <taxon>Magnoliopsida</taxon>
        <taxon>eudicotyledons</taxon>
        <taxon>Gunneridae</taxon>
        <taxon>Pentapetalae</taxon>
        <taxon>asterids</taxon>
        <taxon>Ericales</taxon>
        <taxon>Theaceae</taxon>
        <taxon>Camellia</taxon>
    </lineage>
</organism>
<evidence type="ECO:0000313" key="8">
    <source>
        <dbReference type="EMBL" id="KAF5945355.1"/>
    </source>
</evidence>
<dbReference type="InterPro" id="IPR036874">
    <property type="entry name" value="Carbonic_anhydrase_sf"/>
</dbReference>
<dbReference type="InterPro" id="IPR045066">
    <property type="entry name" value="Beta_CA_cladeB"/>
</dbReference>
<gene>
    <name evidence="8" type="ORF">HYC85_015583</name>
</gene>
<dbReference type="PANTHER" id="PTHR11002:SF78">
    <property type="entry name" value="BETA CARBONIC ANHYDRASE 4"/>
    <property type="match status" value="1"/>
</dbReference>
<comment type="cofactor">
    <cofactor evidence="7">
        <name>Zn(2+)</name>
        <dbReference type="ChEBI" id="CHEBI:29105"/>
    </cofactor>
    <text evidence="7">Binds 1 zinc ion per subunit.</text>
</comment>